<feature type="transmembrane region" description="Helical" evidence="7">
    <location>
        <begin position="47"/>
        <end position="70"/>
    </location>
</feature>
<evidence type="ECO:0000256" key="4">
    <source>
        <dbReference type="ARBA" id="ARBA00022692"/>
    </source>
</evidence>
<keyword evidence="2 7" id="KW-1003">Cell membrane</keyword>
<dbReference type="OrthoDB" id="871140at2"/>
<dbReference type="Proteomes" id="UP000035553">
    <property type="component" value="Unassembled WGS sequence"/>
</dbReference>
<feature type="binding site" evidence="7">
    <location>
        <position position="133"/>
    </location>
    <ligand>
        <name>a 1,2-diacyl-sn-glycero-3-phospho-(1'-sn-glycerol)</name>
        <dbReference type="ChEBI" id="CHEBI:64716"/>
    </ligand>
</feature>
<dbReference type="RefSeq" id="WP_010023121.1">
    <property type="nucleotide sequence ID" value="NZ_AFVQ02000154.1"/>
</dbReference>
<sequence length="261" mass="29032">MWFPGPVLFRIGPIPINTLGASVALATLFGLWLINREAKRQGIQADYMVEFAIYCVLGGVLGARLWFVLFKWPYYAAHPAEIFMVWMGGLAIQGGILGGTLVGIWLAKKHKLPVWQVADIVAPALILGMAIGRISDFLTGDAYGIPSNSILAVSYPPGTFVYNIFGSTPVLPMPLFEAIGDLIIFGFLLLIKYRKPFQGFLFLQMLILYSTLRFTLEFWRGDSLRTLLNLKVAQLTALATIILAIGFMIGRYRQMKAAHRE</sequence>
<dbReference type="NCBIfam" id="TIGR00544">
    <property type="entry name" value="lgt"/>
    <property type="match status" value="1"/>
</dbReference>
<comment type="similarity">
    <text evidence="1 7">Belongs to the Lgt family.</text>
</comment>
<keyword evidence="6 7" id="KW-0472">Membrane</keyword>
<comment type="catalytic activity">
    <reaction evidence="7">
        <text>L-cysteinyl-[prolipoprotein] + a 1,2-diacyl-sn-glycero-3-phospho-(1'-sn-glycerol) = an S-1,2-diacyl-sn-glyceryl-L-cysteinyl-[prolipoprotein] + sn-glycerol 1-phosphate + H(+)</text>
        <dbReference type="Rhea" id="RHEA:56712"/>
        <dbReference type="Rhea" id="RHEA-COMP:14679"/>
        <dbReference type="Rhea" id="RHEA-COMP:14680"/>
        <dbReference type="ChEBI" id="CHEBI:15378"/>
        <dbReference type="ChEBI" id="CHEBI:29950"/>
        <dbReference type="ChEBI" id="CHEBI:57685"/>
        <dbReference type="ChEBI" id="CHEBI:64716"/>
        <dbReference type="ChEBI" id="CHEBI:140658"/>
        <dbReference type="EC" id="2.5.1.145"/>
    </reaction>
</comment>
<feature type="transmembrane region" description="Helical" evidence="7">
    <location>
        <begin position="14"/>
        <end position="35"/>
    </location>
</feature>
<feature type="transmembrane region" description="Helical" evidence="7">
    <location>
        <begin position="82"/>
        <end position="107"/>
    </location>
</feature>
<dbReference type="Pfam" id="PF01790">
    <property type="entry name" value="LGT"/>
    <property type="match status" value="1"/>
</dbReference>
<evidence type="ECO:0000256" key="5">
    <source>
        <dbReference type="ARBA" id="ARBA00022989"/>
    </source>
</evidence>
<feature type="transmembrane region" description="Helical" evidence="7">
    <location>
        <begin position="114"/>
        <end position="134"/>
    </location>
</feature>
<evidence type="ECO:0000256" key="3">
    <source>
        <dbReference type="ARBA" id="ARBA00022679"/>
    </source>
</evidence>
<evidence type="ECO:0000313" key="9">
    <source>
        <dbReference type="Proteomes" id="UP000035553"/>
    </source>
</evidence>
<accession>A0A0U1QM76</accession>
<feature type="transmembrane region" description="Helical" evidence="7">
    <location>
        <begin position="175"/>
        <end position="193"/>
    </location>
</feature>
<dbReference type="HAMAP" id="MF_01147">
    <property type="entry name" value="Lgt"/>
    <property type="match status" value="1"/>
</dbReference>
<keyword evidence="9" id="KW-1185">Reference proteome</keyword>
<feature type="transmembrane region" description="Helical" evidence="7">
    <location>
        <begin position="232"/>
        <end position="250"/>
    </location>
</feature>
<dbReference type="PANTHER" id="PTHR30589:SF0">
    <property type="entry name" value="PHOSPHATIDYLGLYCEROL--PROLIPOPROTEIN DIACYLGLYCERYL TRANSFERASE"/>
    <property type="match status" value="1"/>
</dbReference>
<reference evidence="8 9" key="1">
    <citation type="journal article" date="2011" name="J. Bacteriol.">
        <title>Draft genome sequence of Sporolactobacillus inulinus strain CASD, an efficient D-lactic acid-producing bacterium with high-concentration lactate tolerance capability.</title>
        <authorList>
            <person name="Yu B."/>
            <person name="Su F."/>
            <person name="Wang L."/>
            <person name="Xu K."/>
            <person name="Zhao B."/>
            <person name="Xu P."/>
        </authorList>
    </citation>
    <scope>NUCLEOTIDE SEQUENCE [LARGE SCALE GENOMIC DNA]</scope>
    <source>
        <strain evidence="8 9">CASD</strain>
    </source>
</reference>
<name>A0A0U1QM76_9BACL</name>
<comment type="subcellular location">
    <subcellularLocation>
        <location evidence="7">Cell membrane</location>
        <topology evidence="7">Multi-pass membrane protein</topology>
    </subcellularLocation>
</comment>
<dbReference type="InterPro" id="IPR001640">
    <property type="entry name" value="Lgt"/>
</dbReference>
<comment type="function">
    <text evidence="7">Catalyzes the transfer of the diacylglyceryl group from phosphatidylglycerol to the sulfhydryl group of the N-terminal cysteine of a prolipoprotein, the first step in the formation of mature lipoproteins.</text>
</comment>
<keyword evidence="5 7" id="KW-1133">Transmembrane helix</keyword>
<keyword evidence="3 7" id="KW-0808">Transferase</keyword>
<evidence type="ECO:0000256" key="6">
    <source>
        <dbReference type="ARBA" id="ARBA00023136"/>
    </source>
</evidence>
<gene>
    <name evidence="7" type="primary">lgt</name>
    <name evidence="8" type="ORF">SINU_10905</name>
</gene>
<proteinExistence type="inferred from homology"/>
<keyword evidence="4 7" id="KW-0812">Transmembrane</keyword>
<dbReference type="UniPathway" id="UPA00664"/>
<evidence type="ECO:0000256" key="2">
    <source>
        <dbReference type="ARBA" id="ARBA00022475"/>
    </source>
</evidence>
<dbReference type="STRING" id="1069536.SINU_10905"/>
<evidence type="ECO:0000256" key="7">
    <source>
        <dbReference type="HAMAP-Rule" id="MF_01147"/>
    </source>
</evidence>
<feature type="transmembrane region" description="Helical" evidence="7">
    <location>
        <begin position="200"/>
        <end position="220"/>
    </location>
</feature>
<dbReference type="EMBL" id="AFVQ02000154">
    <property type="protein sequence ID" value="KLI01908.1"/>
    <property type="molecule type" value="Genomic_DNA"/>
</dbReference>
<protein>
    <recommendedName>
        <fullName evidence="7">Phosphatidylglycerol--prolipoprotein diacylglyceryl transferase</fullName>
        <ecNumber evidence="7">2.5.1.145</ecNumber>
    </recommendedName>
</protein>
<dbReference type="GO" id="GO:0005886">
    <property type="term" value="C:plasma membrane"/>
    <property type="evidence" value="ECO:0007669"/>
    <property type="project" value="UniProtKB-SubCell"/>
</dbReference>
<dbReference type="GO" id="GO:0008961">
    <property type="term" value="F:phosphatidylglycerol-prolipoprotein diacylglyceryl transferase activity"/>
    <property type="evidence" value="ECO:0007669"/>
    <property type="project" value="UniProtKB-UniRule"/>
</dbReference>
<comment type="caution">
    <text evidence="8">The sequence shown here is derived from an EMBL/GenBank/DDBJ whole genome shotgun (WGS) entry which is preliminary data.</text>
</comment>
<dbReference type="AlphaFoldDB" id="A0A0U1QM76"/>
<evidence type="ECO:0000256" key="1">
    <source>
        <dbReference type="ARBA" id="ARBA00007150"/>
    </source>
</evidence>
<comment type="pathway">
    <text evidence="7">Protein modification; lipoprotein biosynthesis (diacylglyceryl transfer).</text>
</comment>
<dbReference type="EC" id="2.5.1.145" evidence="7"/>
<organism evidence="8 9">
    <name type="scientific">Sporolactobacillus inulinus CASD</name>
    <dbReference type="NCBI Taxonomy" id="1069536"/>
    <lineage>
        <taxon>Bacteria</taxon>
        <taxon>Bacillati</taxon>
        <taxon>Bacillota</taxon>
        <taxon>Bacilli</taxon>
        <taxon>Bacillales</taxon>
        <taxon>Sporolactobacillaceae</taxon>
        <taxon>Sporolactobacillus</taxon>
    </lineage>
</organism>
<dbReference type="GO" id="GO:0042158">
    <property type="term" value="P:lipoprotein biosynthetic process"/>
    <property type="evidence" value="ECO:0007669"/>
    <property type="project" value="UniProtKB-UniRule"/>
</dbReference>
<evidence type="ECO:0000313" key="8">
    <source>
        <dbReference type="EMBL" id="KLI01908.1"/>
    </source>
</evidence>
<dbReference type="PANTHER" id="PTHR30589">
    <property type="entry name" value="PROLIPOPROTEIN DIACYLGLYCERYL TRANSFERASE"/>
    <property type="match status" value="1"/>
</dbReference>